<dbReference type="CDD" id="cd06454">
    <property type="entry name" value="KBL_like"/>
    <property type="match status" value="1"/>
</dbReference>
<dbReference type="InterPro" id="IPR015422">
    <property type="entry name" value="PyrdxlP-dep_Trfase_small"/>
</dbReference>
<dbReference type="EC" id="2.3.1.47" evidence="10"/>
<evidence type="ECO:0000256" key="10">
    <source>
        <dbReference type="RuleBase" id="RU003693"/>
    </source>
</evidence>
<dbReference type="InterPro" id="IPR015424">
    <property type="entry name" value="PyrdxlP-dep_Trfase"/>
</dbReference>
<feature type="modified residue" description="N6-(pyridoxal phosphate)lysine" evidence="9">
    <location>
        <position position="237"/>
    </location>
</feature>
<dbReference type="GO" id="GO:0009102">
    <property type="term" value="P:biotin biosynthetic process"/>
    <property type="evidence" value="ECO:0007669"/>
    <property type="project" value="UniProtKB-UniRule"/>
</dbReference>
<dbReference type="AlphaFoldDB" id="A0A0B6WXR4"/>
<evidence type="ECO:0000256" key="5">
    <source>
        <dbReference type="ARBA" id="ARBA00022679"/>
    </source>
</evidence>
<comment type="function">
    <text evidence="10">Catalyzes the decarboxylative condensation of pimeloyl-[acyl-carrier protein] and L-alanine to produce 8-amino-7-oxononanoate (AON), [acyl-carrier protein], and carbon dioxide.</text>
</comment>
<keyword evidence="12" id="KW-0012">Acyltransferase</keyword>
<dbReference type="NCBIfam" id="TIGR00858">
    <property type="entry name" value="bioF"/>
    <property type="match status" value="1"/>
</dbReference>
<proteinExistence type="inferred from homology"/>
<keyword evidence="5 10" id="KW-0808">Transferase</keyword>
<comment type="pathway">
    <text evidence="2 10">Cofactor biosynthesis; biotin biosynthesis.</text>
</comment>
<dbReference type="STRING" id="454194.PYK22_01904"/>
<dbReference type="GO" id="GO:0008710">
    <property type="term" value="F:8-amino-7-oxononanoate synthase activity"/>
    <property type="evidence" value="ECO:0007669"/>
    <property type="project" value="UniProtKB-UniRule"/>
</dbReference>
<evidence type="ECO:0000256" key="6">
    <source>
        <dbReference type="ARBA" id="ARBA00022756"/>
    </source>
</evidence>
<dbReference type="UniPathway" id="UPA00078"/>
<dbReference type="InterPro" id="IPR004839">
    <property type="entry name" value="Aminotransferase_I/II_large"/>
</dbReference>
<dbReference type="RefSeq" id="WP_041976519.1">
    <property type="nucleotide sequence ID" value="NZ_CBXV010000006.1"/>
</dbReference>
<keyword evidence="13" id="KW-1185">Reference proteome</keyword>
<sequence>MICAHWSQALDRLAARHLKRELRLVERHGSVIVRDGRTLVNLASNDYLGLASDQRLIAAASAALERYGVGAGASRLLAGNFSIHEELEAALAEFKRAEAALVFSSGYATNVGILMALATPRDHLYLDELVHASIHDGARLSGARVERFRHADANDLERRLRENASRGARIVVTDGVFSMDGDLAPLPDLIAVCERHDALLVVDDAHGTGVVGPAGRGTAAHFGVENRVPVQMGTLSKALGGQGGFVAGSRQLIQFLIQRARSFIYSTGIAPVLAAAALEALRIAEGEEWRRETIKRQRERLASALAAKGYEVRGELEAPMLLVMMGEAEAALELARALETAGAYAPAIRPPTVPHGTSRIRLAPIATHTAEQIEAVIAAFPEKTR</sequence>
<dbReference type="Gene3D" id="3.90.1150.10">
    <property type="entry name" value="Aspartate Aminotransferase, domain 1"/>
    <property type="match status" value="1"/>
</dbReference>
<evidence type="ECO:0000256" key="3">
    <source>
        <dbReference type="ARBA" id="ARBA00010008"/>
    </source>
</evidence>
<keyword evidence="6" id="KW-0093">Biotin biosynthesis</keyword>
<dbReference type="PANTHER" id="PTHR13693">
    <property type="entry name" value="CLASS II AMINOTRANSFERASE/8-AMINO-7-OXONONANOATE SYNTHASE"/>
    <property type="match status" value="1"/>
</dbReference>
<evidence type="ECO:0000259" key="11">
    <source>
        <dbReference type="Pfam" id="PF00155"/>
    </source>
</evidence>
<evidence type="ECO:0000256" key="2">
    <source>
        <dbReference type="ARBA" id="ARBA00004746"/>
    </source>
</evidence>
<keyword evidence="7 9" id="KW-0663">Pyridoxal phosphate</keyword>
<protein>
    <recommendedName>
        <fullName evidence="10">8-amino-7-ketopelargonate synthase</fullName>
        <ecNumber evidence="10">2.3.1.47</ecNumber>
    </recommendedName>
</protein>
<dbReference type="PANTHER" id="PTHR13693:SF100">
    <property type="entry name" value="8-AMINO-7-OXONONANOATE SYNTHASE"/>
    <property type="match status" value="1"/>
</dbReference>
<dbReference type="EMBL" id="CBXV010000006">
    <property type="protein sequence ID" value="CDM65896.1"/>
    <property type="molecule type" value="Genomic_DNA"/>
</dbReference>
<dbReference type="InterPro" id="IPR015421">
    <property type="entry name" value="PyrdxlP-dep_Trfase_major"/>
</dbReference>
<evidence type="ECO:0000256" key="1">
    <source>
        <dbReference type="ARBA" id="ARBA00001933"/>
    </source>
</evidence>
<reference evidence="12 13" key="1">
    <citation type="submission" date="2013-12" db="EMBL/GenBank/DDBJ databases">
        <authorList>
            <person name="Stott M."/>
        </authorList>
    </citation>
    <scope>NUCLEOTIDE SEQUENCE [LARGE SCALE GENOMIC DNA]</scope>
    <source>
        <strain evidence="12 13">K22</strain>
    </source>
</reference>
<comment type="cofactor">
    <cofactor evidence="1 9 10">
        <name>pyridoxal 5'-phosphate</name>
        <dbReference type="ChEBI" id="CHEBI:597326"/>
    </cofactor>
</comment>
<evidence type="ECO:0000256" key="7">
    <source>
        <dbReference type="ARBA" id="ARBA00022898"/>
    </source>
</evidence>
<feature type="domain" description="Aminotransferase class I/classII large" evidence="11">
    <location>
        <begin position="38"/>
        <end position="379"/>
    </location>
</feature>
<dbReference type="GO" id="GO:0030170">
    <property type="term" value="F:pyridoxal phosphate binding"/>
    <property type="evidence" value="ECO:0007669"/>
    <property type="project" value="InterPro"/>
</dbReference>
<organism evidence="12 13">
    <name type="scientific">Pyrinomonas methylaliphatogenes</name>
    <dbReference type="NCBI Taxonomy" id="454194"/>
    <lineage>
        <taxon>Bacteria</taxon>
        <taxon>Pseudomonadati</taxon>
        <taxon>Acidobacteriota</taxon>
        <taxon>Blastocatellia</taxon>
        <taxon>Blastocatellales</taxon>
        <taxon>Pyrinomonadaceae</taxon>
        <taxon>Pyrinomonas</taxon>
    </lineage>
</organism>
<evidence type="ECO:0000256" key="8">
    <source>
        <dbReference type="ARBA" id="ARBA00047715"/>
    </source>
</evidence>
<evidence type="ECO:0000313" key="13">
    <source>
        <dbReference type="Proteomes" id="UP000031518"/>
    </source>
</evidence>
<dbReference type="InterPro" id="IPR050087">
    <property type="entry name" value="AON_synthase_class-II"/>
</dbReference>
<dbReference type="PROSITE" id="PS00599">
    <property type="entry name" value="AA_TRANSFER_CLASS_2"/>
    <property type="match status" value="1"/>
</dbReference>
<reference evidence="12 13" key="2">
    <citation type="submission" date="2015-01" db="EMBL/GenBank/DDBJ databases">
        <title>Complete genome sequence of Pyrinomonas methylaliphatogenes type strain K22T.</title>
        <authorList>
            <person name="Lee K.C.Y."/>
            <person name="Power J.F."/>
            <person name="Dunfield P.F."/>
            <person name="Morgan X.C."/>
            <person name="Huttenhower C."/>
            <person name="Stott M.B."/>
        </authorList>
    </citation>
    <scope>NUCLEOTIDE SEQUENCE [LARGE SCALE GENOMIC DNA]</scope>
    <source>
        <strain evidence="12 13">K22</strain>
    </source>
</reference>
<evidence type="ECO:0000313" key="12">
    <source>
        <dbReference type="EMBL" id="CDM65896.1"/>
    </source>
</evidence>
<name>A0A0B6WXR4_9BACT</name>
<evidence type="ECO:0000256" key="9">
    <source>
        <dbReference type="PIRSR" id="PIRSR604723-51"/>
    </source>
</evidence>
<evidence type="ECO:0000256" key="4">
    <source>
        <dbReference type="ARBA" id="ARBA00011738"/>
    </source>
</evidence>
<accession>A0A0B6WXR4</accession>
<comment type="subunit">
    <text evidence="4 10">Homodimer.</text>
</comment>
<comment type="catalytic activity">
    <reaction evidence="8 10">
        <text>6-carboxyhexanoyl-[ACP] + L-alanine + H(+) = (8S)-8-amino-7-oxononanoate + holo-[ACP] + CO2</text>
        <dbReference type="Rhea" id="RHEA:42288"/>
        <dbReference type="Rhea" id="RHEA-COMP:9685"/>
        <dbReference type="Rhea" id="RHEA-COMP:9955"/>
        <dbReference type="ChEBI" id="CHEBI:15378"/>
        <dbReference type="ChEBI" id="CHEBI:16526"/>
        <dbReference type="ChEBI" id="CHEBI:57972"/>
        <dbReference type="ChEBI" id="CHEBI:64479"/>
        <dbReference type="ChEBI" id="CHEBI:78846"/>
        <dbReference type="ChEBI" id="CHEBI:149468"/>
        <dbReference type="EC" id="2.3.1.47"/>
    </reaction>
</comment>
<dbReference type="Gene3D" id="3.40.640.10">
    <property type="entry name" value="Type I PLP-dependent aspartate aminotransferase-like (Major domain)"/>
    <property type="match status" value="1"/>
</dbReference>
<dbReference type="InterPro" id="IPR004723">
    <property type="entry name" value="AONS_Archaea/Proteobacteria"/>
</dbReference>
<dbReference type="SUPFAM" id="SSF53383">
    <property type="entry name" value="PLP-dependent transferases"/>
    <property type="match status" value="1"/>
</dbReference>
<dbReference type="Pfam" id="PF00155">
    <property type="entry name" value="Aminotran_1_2"/>
    <property type="match status" value="1"/>
</dbReference>
<gene>
    <name evidence="12" type="ORF">PYK22_01904</name>
</gene>
<comment type="similarity">
    <text evidence="3 10">Belongs to the class-II pyridoxal-phosphate-dependent aminotransferase family. BioF subfamily.</text>
</comment>
<dbReference type="InterPro" id="IPR001917">
    <property type="entry name" value="Aminotrans_II_pyridoxalP_BS"/>
</dbReference>
<dbReference type="OrthoDB" id="9807157at2"/>
<dbReference type="Proteomes" id="UP000031518">
    <property type="component" value="Unassembled WGS sequence"/>
</dbReference>